<organism evidence="2 3">
    <name type="scientific">Pleurodeles waltl</name>
    <name type="common">Iberian ribbed newt</name>
    <dbReference type="NCBI Taxonomy" id="8319"/>
    <lineage>
        <taxon>Eukaryota</taxon>
        <taxon>Metazoa</taxon>
        <taxon>Chordata</taxon>
        <taxon>Craniata</taxon>
        <taxon>Vertebrata</taxon>
        <taxon>Euteleostomi</taxon>
        <taxon>Amphibia</taxon>
        <taxon>Batrachia</taxon>
        <taxon>Caudata</taxon>
        <taxon>Salamandroidea</taxon>
        <taxon>Salamandridae</taxon>
        <taxon>Pleurodelinae</taxon>
        <taxon>Pleurodeles</taxon>
    </lineage>
</organism>
<evidence type="ECO:0000313" key="2">
    <source>
        <dbReference type="EMBL" id="KAJ1210734.1"/>
    </source>
</evidence>
<dbReference type="AlphaFoldDB" id="A0AAV7WCF1"/>
<dbReference type="Proteomes" id="UP001066276">
    <property type="component" value="Chromosome 1_2"/>
</dbReference>
<feature type="region of interest" description="Disordered" evidence="1">
    <location>
        <begin position="118"/>
        <end position="214"/>
    </location>
</feature>
<feature type="region of interest" description="Disordered" evidence="1">
    <location>
        <begin position="1"/>
        <end position="55"/>
    </location>
</feature>
<dbReference type="EMBL" id="JANPWB010000002">
    <property type="protein sequence ID" value="KAJ1210734.1"/>
    <property type="molecule type" value="Genomic_DNA"/>
</dbReference>
<comment type="caution">
    <text evidence="2">The sequence shown here is derived from an EMBL/GenBank/DDBJ whole genome shotgun (WGS) entry which is preliminary data.</text>
</comment>
<proteinExistence type="predicted"/>
<keyword evidence="3" id="KW-1185">Reference proteome</keyword>
<evidence type="ECO:0000256" key="1">
    <source>
        <dbReference type="SAM" id="MobiDB-lite"/>
    </source>
</evidence>
<protein>
    <submittedName>
        <fullName evidence="2">Uncharacterized protein</fullName>
    </submittedName>
</protein>
<reference evidence="2" key="1">
    <citation type="journal article" date="2022" name="bioRxiv">
        <title>Sequencing and chromosome-scale assembly of the giantPleurodeles waltlgenome.</title>
        <authorList>
            <person name="Brown T."/>
            <person name="Elewa A."/>
            <person name="Iarovenko S."/>
            <person name="Subramanian E."/>
            <person name="Araus A.J."/>
            <person name="Petzold A."/>
            <person name="Susuki M."/>
            <person name="Suzuki K.-i.T."/>
            <person name="Hayashi T."/>
            <person name="Toyoda A."/>
            <person name="Oliveira C."/>
            <person name="Osipova E."/>
            <person name="Leigh N.D."/>
            <person name="Simon A."/>
            <person name="Yun M.H."/>
        </authorList>
    </citation>
    <scope>NUCLEOTIDE SEQUENCE</scope>
    <source>
        <strain evidence="2">20211129_DDA</strain>
        <tissue evidence="2">Liver</tissue>
    </source>
</reference>
<gene>
    <name evidence="2" type="ORF">NDU88_006096</name>
</gene>
<feature type="region of interest" description="Disordered" evidence="1">
    <location>
        <begin position="83"/>
        <end position="105"/>
    </location>
</feature>
<name>A0AAV7WCF1_PLEWA</name>
<evidence type="ECO:0000313" key="3">
    <source>
        <dbReference type="Proteomes" id="UP001066276"/>
    </source>
</evidence>
<accession>A0AAV7WCF1</accession>
<sequence>MVPRLGPSCGGNHRLAPPAREPGVCRFGLLSPRRGPRRSHSDDRSSLGRPLGGPRAFSAWLVSRGLTARVEAPGPSGRRCARFACPPRRASQSKESSPYRGLPLSLGSASTALHIRSRRAGARRWPGPPGSLLTGRRSAASPVHGVSAPERSAGSSRAAHITPAQRWLHQRPAAQLQPRRGTSTSAAILDFGRSGRDERSRLNPRRHSYQKDPQ</sequence>